<feature type="domain" description="PEP-utilising enzyme mobile" evidence="9">
    <location>
        <begin position="146"/>
        <end position="215"/>
    </location>
</feature>
<dbReference type="PANTHER" id="PTHR46244">
    <property type="entry name" value="PHOSPHOENOLPYRUVATE-PROTEIN PHOSPHOTRANSFERASE"/>
    <property type="match status" value="1"/>
</dbReference>
<organism evidence="12">
    <name type="scientific">freshwater metagenome</name>
    <dbReference type="NCBI Taxonomy" id="449393"/>
    <lineage>
        <taxon>unclassified sequences</taxon>
        <taxon>metagenomes</taxon>
        <taxon>ecological metagenomes</taxon>
    </lineage>
</organism>
<evidence type="ECO:0000256" key="2">
    <source>
        <dbReference type="ARBA" id="ARBA00007837"/>
    </source>
</evidence>
<sequence>MAERVLVGAGVGNGVGIGPVFRVIDRNQRELSSAIGSRHNLSVIRAAIDAVADEIEQASGREDVDAVMSALGMMLRDASLLEQVKARLADGVSADRAIRGAFAQFARSLASLGGYFAERSDDLVALAEKVIDTLAGVDEVQLPTTPYVLVTDNLSPMVASKLDPAIVRAVITRTGTPTSHTGIVLRSVKIPSVVGVNAIDLLVDGVDVLVDASSGQIFVEPSAEELENYSRAEVFDEVLPPIAVGELPVTVLANLGSSAEAVAAHRVGAQGVGLFRTELLFLGRQDPPTLDEQVLEYTRLLSQFEGQRVVVRVLDTDTDKPLPFLFTAGSGKYANRGFQVLLANQSILDTQLEALSIAQNNVPNSDLWVMAPMVVTASEANEFARSAKAHGIRNIGIMVEVPELVEVLDGALEQIDFVSIGTNDLAQYTLGKNRHGVGAEISDARDPRVVSLIRRVVEVANGRKIPVGVCGEAAADLESSKLFVELGVDSLSASPALIPALRESLKRLL</sequence>
<dbReference type="InterPro" id="IPR036618">
    <property type="entry name" value="PtsI_HPr-bd_sf"/>
</dbReference>
<dbReference type="InterPro" id="IPR023151">
    <property type="entry name" value="PEP_util_CS"/>
</dbReference>
<evidence type="ECO:0000256" key="8">
    <source>
        <dbReference type="ARBA" id="ARBA00033235"/>
    </source>
</evidence>
<dbReference type="InterPro" id="IPR036637">
    <property type="entry name" value="Phosphohistidine_dom_sf"/>
</dbReference>
<dbReference type="PANTHER" id="PTHR46244:SF3">
    <property type="entry name" value="PHOSPHOENOLPYRUVATE-PROTEIN PHOSPHOTRANSFERASE"/>
    <property type="match status" value="1"/>
</dbReference>
<dbReference type="InterPro" id="IPR000121">
    <property type="entry name" value="PEP_util_C"/>
</dbReference>
<dbReference type="InterPro" id="IPR008731">
    <property type="entry name" value="PTS_EIN"/>
</dbReference>
<dbReference type="Pfam" id="PF02896">
    <property type="entry name" value="PEP-utilizers_C"/>
    <property type="match status" value="1"/>
</dbReference>
<gene>
    <name evidence="12" type="ORF">UFOPK3837_00586</name>
</gene>
<evidence type="ECO:0000259" key="10">
    <source>
        <dbReference type="Pfam" id="PF02896"/>
    </source>
</evidence>
<reference evidence="12" key="1">
    <citation type="submission" date="2020-05" db="EMBL/GenBank/DDBJ databases">
        <authorList>
            <person name="Chiriac C."/>
            <person name="Salcher M."/>
            <person name="Ghai R."/>
            <person name="Kavagutti S V."/>
        </authorList>
    </citation>
    <scope>NUCLEOTIDE SEQUENCE</scope>
</reference>
<dbReference type="InterPro" id="IPR015813">
    <property type="entry name" value="Pyrv/PenolPyrv_kinase-like_dom"/>
</dbReference>
<keyword evidence="4" id="KW-0808">Transferase</keyword>
<dbReference type="PRINTS" id="PR01736">
    <property type="entry name" value="PHPHTRNFRASE"/>
</dbReference>
<dbReference type="InterPro" id="IPR040442">
    <property type="entry name" value="Pyrv_kinase-like_dom_sf"/>
</dbReference>
<evidence type="ECO:0000313" key="12">
    <source>
        <dbReference type="EMBL" id="CAB4953429.1"/>
    </source>
</evidence>
<comment type="similarity">
    <text evidence="2">Belongs to the PEP-utilizing enzyme family.</text>
</comment>
<dbReference type="Gene3D" id="3.50.30.10">
    <property type="entry name" value="Phosphohistidine domain"/>
    <property type="match status" value="1"/>
</dbReference>
<feature type="domain" description="PEP-utilising enzyme C-terminal" evidence="10">
    <location>
        <begin position="248"/>
        <end position="507"/>
    </location>
</feature>
<dbReference type="Gene3D" id="1.10.274.10">
    <property type="entry name" value="PtsI, HPr-binding domain"/>
    <property type="match status" value="1"/>
</dbReference>
<dbReference type="SUPFAM" id="SSF51621">
    <property type="entry name" value="Phosphoenolpyruvate/pyruvate domain"/>
    <property type="match status" value="1"/>
</dbReference>
<evidence type="ECO:0000256" key="3">
    <source>
        <dbReference type="ARBA" id="ARBA00016544"/>
    </source>
</evidence>
<name>A0A6J7KG19_9ZZZZ</name>
<keyword evidence="6" id="KW-0418">Kinase</keyword>
<dbReference type="PROSITE" id="PS00742">
    <property type="entry name" value="PEP_ENZYMES_2"/>
    <property type="match status" value="1"/>
</dbReference>
<evidence type="ECO:0000259" key="9">
    <source>
        <dbReference type="Pfam" id="PF00391"/>
    </source>
</evidence>
<evidence type="ECO:0000256" key="1">
    <source>
        <dbReference type="ARBA" id="ARBA00001946"/>
    </source>
</evidence>
<keyword evidence="7" id="KW-0460">Magnesium</keyword>
<dbReference type="EMBL" id="CAFBNO010000018">
    <property type="protein sequence ID" value="CAB4953429.1"/>
    <property type="molecule type" value="Genomic_DNA"/>
</dbReference>
<dbReference type="Gene3D" id="3.20.20.60">
    <property type="entry name" value="Phosphoenolpyruvate-binding domains"/>
    <property type="match status" value="1"/>
</dbReference>
<feature type="domain" description="Phosphotransferase system enzyme I N-terminal" evidence="11">
    <location>
        <begin position="8"/>
        <end position="119"/>
    </location>
</feature>
<dbReference type="InterPro" id="IPR050499">
    <property type="entry name" value="PEP-utilizing_PTS_enzyme"/>
</dbReference>
<evidence type="ECO:0000256" key="7">
    <source>
        <dbReference type="ARBA" id="ARBA00022842"/>
    </source>
</evidence>
<keyword evidence="5" id="KW-0479">Metal-binding</keyword>
<dbReference type="GO" id="GO:0016301">
    <property type="term" value="F:kinase activity"/>
    <property type="evidence" value="ECO:0007669"/>
    <property type="project" value="UniProtKB-KW"/>
</dbReference>
<evidence type="ECO:0000256" key="5">
    <source>
        <dbReference type="ARBA" id="ARBA00022723"/>
    </source>
</evidence>
<dbReference type="Pfam" id="PF05524">
    <property type="entry name" value="PEP-utilisers_N"/>
    <property type="match status" value="1"/>
</dbReference>
<evidence type="ECO:0000256" key="4">
    <source>
        <dbReference type="ARBA" id="ARBA00022679"/>
    </source>
</evidence>
<dbReference type="InterPro" id="IPR008279">
    <property type="entry name" value="PEP-util_enz_mobile_dom"/>
</dbReference>
<proteinExistence type="inferred from homology"/>
<dbReference type="AlphaFoldDB" id="A0A6J7KG19"/>
<accession>A0A6J7KG19</accession>
<dbReference type="Pfam" id="PF00391">
    <property type="entry name" value="PEP-utilizers"/>
    <property type="match status" value="1"/>
</dbReference>
<dbReference type="SUPFAM" id="SSF52009">
    <property type="entry name" value="Phosphohistidine domain"/>
    <property type="match status" value="1"/>
</dbReference>
<dbReference type="SUPFAM" id="SSF47831">
    <property type="entry name" value="Enzyme I of the PEP:sugar phosphotransferase system HPr-binding (sub)domain"/>
    <property type="match status" value="1"/>
</dbReference>
<evidence type="ECO:0000259" key="11">
    <source>
        <dbReference type="Pfam" id="PF05524"/>
    </source>
</evidence>
<evidence type="ECO:0000256" key="6">
    <source>
        <dbReference type="ARBA" id="ARBA00022777"/>
    </source>
</evidence>
<protein>
    <recommendedName>
        <fullName evidence="3">Phosphoenolpyruvate-protein phosphotransferase</fullName>
    </recommendedName>
    <alternativeName>
        <fullName evidence="8">Phosphotransferase system, enzyme I</fullName>
    </alternativeName>
</protein>
<comment type="cofactor">
    <cofactor evidence="1">
        <name>Mg(2+)</name>
        <dbReference type="ChEBI" id="CHEBI:18420"/>
    </cofactor>
</comment>
<dbReference type="GO" id="GO:0046872">
    <property type="term" value="F:metal ion binding"/>
    <property type="evidence" value="ECO:0007669"/>
    <property type="project" value="UniProtKB-KW"/>
</dbReference>
<dbReference type="GO" id="GO:0009401">
    <property type="term" value="P:phosphoenolpyruvate-dependent sugar phosphotransferase system"/>
    <property type="evidence" value="ECO:0007669"/>
    <property type="project" value="InterPro"/>
</dbReference>